<dbReference type="Proteomes" id="UP000193335">
    <property type="component" value="Unassembled WGS sequence"/>
</dbReference>
<reference evidence="5 6" key="1">
    <citation type="submission" date="2017-03" db="EMBL/GenBank/DDBJ databases">
        <title>Whole genome sequences of fourteen strains of Bradyrhizobium canariense and one strain of Bradyrhizobium japonicum isolated from Lupinus (Papilionoideae: Genisteae) species in Algeria.</title>
        <authorList>
            <person name="Crovadore J."/>
            <person name="Chekireb D."/>
            <person name="Brachmann A."/>
            <person name="Chablais R."/>
            <person name="Cochard B."/>
            <person name="Lefort F."/>
        </authorList>
    </citation>
    <scope>NUCLEOTIDE SEQUENCE [LARGE SCALE GENOMIC DNA]</scope>
    <source>
        <strain evidence="5 6">UBMA197</strain>
    </source>
</reference>
<dbReference type="PANTHER" id="PTHR44688">
    <property type="entry name" value="DNA-BINDING TRANSCRIPTIONAL ACTIVATOR DEVR_DOSR"/>
    <property type="match status" value="1"/>
</dbReference>
<dbReference type="PROSITE" id="PS50043">
    <property type="entry name" value="HTH_LUXR_2"/>
    <property type="match status" value="1"/>
</dbReference>
<dbReference type="RefSeq" id="WP_085404919.1">
    <property type="nucleotide sequence ID" value="NZ_NAFL01000283.1"/>
</dbReference>
<evidence type="ECO:0000256" key="3">
    <source>
        <dbReference type="ARBA" id="ARBA00023163"/>
    </source>
</evidence>
<keyword evidence="1" id="KW-0805">Transcription regulation</keyword>
<organism evidence="5 6">
    <name type="scientific">Bradyrhizobium japonicum</name>
    <dbReference type="NCBI Taxonomy" id="375"/>
    <lineage>
        <taxon>Bacteria</taxon>
        <taxon>Pseudomonadati</taxon>
        <taxon>Pseudomonadota</taxon>
        <taxon>Alphaproteobacteria</taxon>
        <taxon>Hyphomicrobiales</taxon>
        <taxon>Nitrobacteraceae</taxon>
        <taxon>Bradyrhizobium</taxon>
    </lineage>
</organism>
<proteinExistence type="predicted"/>
<dbReference type="InterPro" id="IPR036693">
    <property type="entry name" value="TF_LuxR_autoind-bd_dom_sf"/>
</dbReference>
<accession>A0A1Y2JAK6</accession>
<dbReference type="Gene3D" id="1.10.10.10">
    <property type="entry name" value="Winged helix-like DNA-binding domain superfamily/Winged helix DNA-binding domain"/>
    <property type="match status" value="1"/>
</dbReference>
<dbReference type="Pfam" id="PF03472">
    <property type="entry name" value="Autoind_bind"/>
    <property type="match status" value="1"/>
</dbReference>
<dbReference type="PRINTS" id="PR00038">
    <property type="entry name" value="HTHLUXR"/>
</dbReference>
<evidence type="ECO:0000313" key="6">
    <source>
        <dbReference type="Proteomes" id="UP000193335"/>
    </source>
</evidence>
<dbReference type="PANTHER" id="PTHR44688:SF16">
    <property type="entry name" value="DNA-BINDING TRANSCRIPTIONAL ACTIVATOR DEVR_DOSR"/>
    <property type="match status" value="1"/>
</dbReference>
<dbReference type="InterPro" id="IPR000792">
    <property type="entry name" value="Tscrpt_reg_LuxR_C"/>
</dbReference>
<evidence type="ECO:0000259" key="4">
    <source>
        <dbReference type="PROSITE" id="PS50043"/>
    </source>
</evidence>
<dbReference type="CDD" id="cd06170">
    <property type="entry name" value="LuxR_C_like"/>
    <property type="match status" value="1"/>
</dbReference>
<dbReference type="Gene3D" id="3.30.450.80">
    <property type="entry name" value="Transcription factor LuxR-like, autoinducer-binding domain"/>
    <property type="match status" value="1"/>
</dbReference>
<dbReference type="Pfam" id="PF00196">
    <property type="entry name" value="GerE"/>
    <property type="match status" value="1"/>
</dbReference>
<dbReference type="SMART" id="SM00421">
    <property type="entry name" value="HTH_LUXR"/>
    <property type="match status" value="1"/>
</dbReference>
<keyword evidence="2" id="KW-0238">DNA-binding</keyword>
<protein>
    <recommendedName>
        <fullName evidence="4">HTH luxR-type domain-containing protein</fullName>
    </recommendedName>
</protein>
<dbReference type="EMBL" id="NAFL01000283">
    <property type="protein sequence ID" value="OSJ24079.1"/>
    <property type="molecule type" value="Genomic_DNA"/>
</dbReference>
<feature type="domain" description="HTH luxR-type" evidence="4">
    <location>
        <begin position="174"/>
        <end position="239"/>
    </location>
</feature>
<dbReference type="InterPro" id="IPR036388">
    <property type="entry name" value="WH-like_DNA-bd_sf"/>
</dbReference>
<dbReference type="AlphaFoldDB" id="A0A1Y2JAK6"/>
<sequence length="242" mass="27436">MNWTENIFQEFIDALQTAMDEDEFERIATRASHGLGFRWFAYLSIVDSSLKLISSYPKSWTSRYLRHRYHRLDPVVLRARAEHAMFTWGASSGSTRPRNREQSRFFEEATGFGIKSGITVPIRAGFGRMAAFTVATDDALMEPDLLLATSNDIVQLLGLYFHTHLRGRVPANQTRREGQILSQRERQCLAWAALGKTVSETAVLVGVTARTVAFHLENARRKLDAVSITHCVALAIRRRLLP</sequence>
<keyword evidence="3" id="KW-0804">Transcription</keyword>
<dbReference type="SUPFAM" id="SSF75516">
    <property type="entry name" value="Pheromone-binding domain of LuxR-like quorum-sensing transcription factors"/>
    <property type="match status" value="1"/>
</dbReference>
<evidence type="ECO:0000256" key="2">
    <source>
        <dbReference type="ARBA" id="ARBA00023125"/>
    </source>
</evidence>
<dbReference type="GO" id="GO:0006355">
    <property type="term" value="P:regulation of DNA-templated transcription"/>
    <property type="evidence" value="ECO:0007669"/>
    <property type="project" value="InterPro"/>
</dbReference>
<evidence type="ECO:0000256" key="1">
    <source>
        <dbReference type="ARBA" id="ARBA00023015"/>
    </source>
</evidence>
<dbReference type="InterPro" id="IPR016032">
    <property type="entry name" value="Sig_transdc_resp-reg_C-effctor"/>
</dbReference>
<dbReference type="SUPFAM" id="SSF46894">
    <property type="entry name" value="C-terminal effector domain of the bipartite response regulators"/>
    <property type="match status" value="1"/>
</dbReference>
<dbReference type="GO" id="GO:0003677">
    <property type="term" value="F:DNA binding"/>
    <property type="evidence" value="ECO:0007669"/>
    <property type="project" value="UniProtKB-KW"/>
</dbReference>
<comment type="caution">
    <text evidence="5">The sequence shown here is derived from an EMBL/GenBank/DDBJ whole genome shotgun (WGS) entry which is preliminary data.</text>
</comment>
<gene>
    <name evidence="5" type="ORF">BSZ19_43290</name>
</gene>
<evidence type="ECO:0000313" key="5">
    <source>
        <dbReference type="EMBL" id="OSJ24079.1"/>
    </source>
</evidence>
<dbReference type="InterPro" id="IPR005143">
    <property type="entry name" value="TF_LuxR_autoind-bd_dom"/>
</dbReference>
<name>A0A1Y2JAK6_BRAJP</name>